<dbReference type="InterPro" id="IPR036694">
    <property type="entry name" value="Dodecin-like_sf"/>
</dbReference>
<dbReference type="SUPFAM" id="SSF89807">
    <property type="entry name" value="Dodecin-like"/>
    <property type="match status" value="1"/>
</dbReference>
<organism evidence="1 2">
    <name type="scientific">Legionella brunensis</name>
    <dbReference type="NCBI Taxonomy" id="29422"/>
    <lineage>
        <taxon>Bacteria</taxon>
        <taxon>Pseudomonadati</taxon>
        <taxon>Pseudomonadota</taxon>
        <taxon>Gammaproteobacteria</taxon>
        <taxon>Legionellales</taxon>
        <taxon>Legionellaceae</taxon>
        <taxon>Legionella</taxon>
    </lineage>
</organism>
<evidence type="ECO:0000313" key="2">
    <source>
        <dbReference type="Proteomes" id="UP000054742"/>
    </source>
</evidence>
<dbReference type="RefSeq" id="WP_058441854.1">
    <property type="nucleotide sequence ID" value="NZ_CAAAHU010000002.1"/>
</dbReference>
<dbReference type="OrthoDB" id="9805889at2"/>
<dbReference type="EMBL" id="LNXV01000029">
    <property type="protein sequence ID" value="KTC81326.1"/>
    <property type="molecule type" value="Genomic_DNA"/>
</dbReference>
<keyword evidence="2" id="KW-1185">Reference proteome</keyword>
<proteinExistence type="predicted"/>
<dbReference type="PANTHER" id="PTHR39324">
    <property type="entry name" value="CALCIUM DODECIN"/>
    <property type="match status" value="1"/>
</dbReference>
<dbReference type="Proteomes" id="UP000054742">
    <property type="component" value="Unassembled WGS sequence"/>
</dbReference>
<accession>A0A0W0SCS4</accession>
<dbReference type="AlphaFoldDB" id="A0A0W0SCS4"/>
<dbReference type="InterPro" id="IPR025543">
    <property type="entry name" value="Dodecin-like"/>
</dbReference>
<dbReference type="InterPro" id="IPR050049">
    <property type="entry name" value="Dodecin_bact"/>
</dbReference>
<dbReference type="NCBIfam" id="NF043052">
    <property type="entry name" value="DodecBact"/>
    <property type="match status" value="1"/>
</dbReference>
<comment type="caution">
    <text evidence="1">The sequence shown here is derived from an EMBL/GenBank/DDBJ whole genome shotgun (WGS) entry which is preliminary data.</text>
</comment>
<sequence length="68" mass="7733">MNNRVYQVIELVGSSEDGIEDAINNAIAQAAKDYGKLDWYEVMETRGFIEGNKSKYYQVHLKIGCHAH</sequence>
<dbReference type="PANTHER" id="PTHR39324:SF1">
    <property type="entry name" value="CALCIUM DODECIN"/>
    <property type="match status" value="1"/>
</dbReference>
<gene>
    <name evidence="1" type="ORF">Lbru_1846</name>
</gene>
<dbReference type="PATRIC" id="fig|29422.6.peg.1967"/>
<dbReference type="Pfam" id="PF07311">
    <property type="entry name" value="Dodecin"/>
    <property type="match status" value="1"/>
</dbReference>
<protein>
    <submittedName>
        <fullName evidence="1">Protein with a Dodecin-like topology</fullName>
    </submittedName>
</protein>
<reference evidence="1 2" key="1">
    <citation type="submission" date="2015-11" db="EMBL/GenBank/DDBJ databases">
        <title>Genomic analysis of 38 Legionella species identifies large and diverse effector repertoires.</title>
        <authorList>
            <person name="Burstein D."/>
            <person name="Amaro F."/>
            <person name="Zusman T."/>
            <person name="Lifshitz Z."/>
            <person name="Cohen O."/>
            <person name="Gilbert J.A."/>
            <person name="Pupko T."/>
            <person name="Shuman H.A."/>
            <person name="Segal G."/>
        </authorList>
    </citation>
    <scope>NUCLEOTIDE SEQUENCE [LARGE SCALE GENOMIC DNA]</scope>
    <source>
        <strain evidence="1 2">ATCC 43878</strain>
    </source>
</reference>
<evidence type="ECO:0000313" key="1">
    <source>
        <dbReference type="EMBL" id="KTC81326.1"/>
    </source>
</evidence>
<dbReference type="STRING" id="29422.Lbru_1846"/>
<name>A0A0W0SCS4_9GAMM</name>
<dbReference type="InterPro" id="IPR009923">
    <property type="entry name" value="Dodecin"/>
</dbReference>
<dbReference type="Gene3D" id="3.30.1660.10">
    <property type="entry name" value="Flavin-binding protein dodecin"/>
    <property type="match status" value="1"/>
</dbReference>